<dbReference type="Pfam" id="PF02685">
    <property type="entry name" value="Glucokinase"/>
    <property type="match status" value="1"/>
</dbReference>
<evidence type="ECO:0000256" key="3">
    <source>
        <dbReference type="RuleBase" id="RU004046"/>
    </source>
</evidence>
<dbReference type="Proteomes" id="UP000766336">
    <property type="component" value="Unassembled WGS sequence"/>
</dbReference>
<dbReference type="InterPro" id="IPR043129">
    <property type="entry name" value="ATPase_NBD"/>
</dbReference>
<keyword evidence="5" id="KW-1185">Reference proteome</keyword>
<protein>
    <submittedName>
        <fullName evidence="4">Glucokinase</fullName>
    </submittedName>
</protein>
<gene>
    <name evidence="4" type="ORF">KHU32_19715</name>
</gene>
<dbReference type="InterPro" id="IPR050201">
    <property type="entry name" value="Bacterial_glucokinase"/>
</dbReference>
<keyword evidence="2" id="KW-0418">Kinase</keyword>
<name>A0ABS5QKN7_9PROT</name>
<dbReference type="InterPro" id="IPR003836">
    <property type="entry name" value="Glucokinase"/>
</dbReference>
<sequence>MQDVLIADLGGTRARFALAREGQFGQVAAQRVADHADPASALRAALASLGGSPREAILAVAAPVMAGRASLTNASWVLDAEGLAGQLGLARVRLVNDLEATAWSLPALPADEVEIWAEGEPLEGAPMAVVAPGTGLGVAGFLPGRGALATEAGHASFAPRDATEEALLTWMRERQGAVSTEDLLGGIGLATLHAGLARLRGVTAPVLDGAGIDAAALAGDPLAREAVSVFWHALGGFCGDVALTLGARGGVFLAGGVAQSFAEMAPREAFLERFRDRSRMRDYLTRIPVRLIRYAQPALLGLARLAAQGQERAG</sequence>
<proteinExistence type="inferred from homology"/>
<accession>A0ABS5QKN7</accession>
<organism evidence="4 5">
    <name type="scientific">Roseococcus pinisoli</name>
    <dbReference type="NCBI Taxonomy" id="2835040"/>
    <lineage>
        <taxon>Bacteria</taxon>
        <taxon>Pseudomonadati</taxon>
        <taxon>Pseudomonadota</taxon>
        <taxon>Alphaproteobacteria</taxon>
        <taxon>Acetobacterales</taxon>
        <taxon>Roseomonadaceae</taxon>
        <taxon>Roseococcus</taxon>
    </lineage>
</organism>
<dbReference type="RefSeq" id="WP_213671879.1">
    <property type="nucleotide sequence ID" value="NZ_JAHCDA010000004.1"/>
</dbReference>
<reference evidence="4 5" key="1">
    <citation type="submission" date="2021-05" db="EMBL/GenBank/DDBJ databases">
        <title>Roseococcus sp. XZZS9, whole genome shotgun sequencing project.</title>
        <authorList>
            <person name="Zhao G."/>
            <person name="Shen L."/>
        </authorList>
    </citation>
    <scope>NUCLEOTIDE SEQUENCE [LARGE SCALE GENOMIC DNA]</scope>
    <source>
        <strain evidence="4 5">XZZS9</strain>
    </source>
</reference>
<comment type="caution">
    <text evidence="4">The sequence shown here is derived from an EMBL/GenBank/DDBJ whole genome shotgun (WGS) entry which is preliminary data.</text>
</comment>
<evidence type="ECO:0000313" key="4">
    <source>
        <dbReference type="EMBL" id="MBS7813183.1"/>
    </source>
</evidence>
<dbReference type="Gene3D" id="3.40.367.20">
    <property type="match status" value="1"/>
</dbReference>
<evidence type="ECO:0000313" key="5">
    <source>
        <dbReference type="Proteomes" id="UP000766336"/>
    </source>
</evidence>
<dbReference type="SUPFAM" id="SSF53067">
    <property type="entry name" value="Actin-like ATPase domain"/>
    <property type="match status" value="1"/>
</dbReference>
<dbReference type="PANTHER" id="PTHR47690:SF1">
    <property type="entry name" value="GLUCOKINASE"/>
    <property type="match status" value="1"/>
</dbReference>
<evidence type="ECO:0000256" key="1">
    <source>
        <dbReference type="ARBA" id="ARBA00022679"/>
    </source>
</evidence>
<comment type="similarity">
    <text evidence="3">Belongs to the bacterial glucokinase family.</text>
</comment>
<evidence type="ECO:0000256" key="2">
    <source>
        <dbReference type="ARBA" id="ARBA00022777"/>
    </source>
</evidence>
<dbReference type="EMBL" id="JAHCDA010000004">
    <property type="protein sequence ID" value="MBS7813183.1"/>
    <property type="molecule type" value="Genomic_DNA"/>
</dbReference>
<keyword evidence="1" id="KW-0808">Transferase</keyword>
<dbReference type="Gene3D" id="3.30.420.40">
    <property type="match status" value="1"/>
</dbReference>
<dbReference type="CDD" id="cd24008">
    <property type="entry name" value="ASKHA_NBD_GLK"/>
    <property type="match status" value="1"/>
</dbReference>
<dbReference type="PANTHER" id="PTHR47690">
    <property type="entry name" value="GLUCOKINASE"/>
    <property type="match status" value="1"/>
</dbReference>